<dbReference type="AlphaFoldDB" id="A0A2S0RCD3"/>
<name>A0A2S0RCD3_9FLAO</name>
<dbReference type="EMBL" id="CP028811">
    <property type="protein sequence ID" value="AWA29346.1"/>
    <property type="molecule type" value="Genomic_DNA"/>
</dbReference>
<sequence length="183" mass="19727">MRYCTKSLWFLIMLSWYNAVINSIMKNKSFFTVLFAIGSLTLQAQTISKSVINSFGGTQSSSSVKLTSNVGEIITGLTGSEASGQLSSGFLPALDMSALSIEDQSVTAVLVYPNPTTDKLFIANKNALELSVTIYSETGQLLRSAKTNETQSGVDVSDFSKGIYIVNIALPGNKNNAYKIIKN</sequence>
<dbReference type="InterPro" id="IPR026444">
    <property type="entry name" value="Secre_tail"/>
</dbReference>
<accession>A0A2S0RCD3</accession>
<dbReference type="Proteomes" id="UP000244193">
    <property type="component" value="Chromosome"/>
</dbReference>
<dbReference type="NCBIfam" id="TIGR04183">
    <property type="entry name" value="Por_Secre_tail"/>
    <property type="match status" value="1"/>
</dbReference>
<protein>
    <recommendedName>
        <fullName evidence="2">Secretion system C-terminal sorting domain-containing protein</fullName>
    </recommendedName>
</protein>
<proteinExistence type="predicted"/>
<dbReference type="KEGG" id="fmg:HYN48_04165"/>
<organism evidence="3 4">
    <name type="scientific">Flavobacterium magnum</name>
    <dbReference type="NCBI Taxonomy" id="2162713"/>
    <lineage>
        <taxon>Bacteria</taxon>
        <taxon>Pseudomonadati</taxon>
        <taxon>Bacteroidota</taxon>
        <taxon>Flavobacteriia</taxon>
        <taxon>Flavobacteriales</taxon>
        <taxon>Flavobacteriaceae</taxon>
        <taxon>Flavobacterium</taxon>
    </lineage>
</organism>
<keyword evidence="1" id="KW-0732">Signal</keyword>
<evidence type="ECO:0000313" key="3">
    <source>
        <dbReference type="EMBL" id="AWA29346.1"/>
    </source>
</evidence>
<evidence type="ECO:0000256" key="1">
    <source>
        <dbReference type="ARBA" id="ARBA00022729"/>
    </source>
</evidence>
<keyword evidence="4" id="KW-1185">Reference proteome</keyword>
<gene>
    <name evidence="3" type="ORF">HYN48_04165</name>
</gene>
<feature type="domain" description="Secretion system C-terminal sorting" evidence="2">
    <location>
        <begin position="111"/>
        <end position="176"/>
    </location>
</feature>
<evidence type="ECO:0000313" key="4">
    <source>
        <dbReference type="Proteomes" id="UP000244193"/>
    </source>
</evidence>
<evidence type="ECO:0000259" key="2">
    <source>
        <dbReference type="Pfam" id="PF18962"/>
    </source>
</evidence>
<reference evidence="3 4" key="1">
    <citation type="submission" date="2018-04" db="EMBL/GenBank/DDBJ databases">
        <title>Genome sequencing of Flavobacterium sp. HYN0048.</title>
        <authorList>
            <person name="Yi H."/>
            <person name="Baek C."/>
        </authorList>
    </citation>
    <scope>NUCLEOTIDE SEQUENCE [LARGE SCALE GENOMIC DNA]</scope>
    <source>
        <strain evidence="3 4">HYN0048</strain>
    </source>
</reference>
<dbReference type="Pfam" id="PF18962">
    <property type="entry name" value="Por_Secre_tail"/>
    <property type="match status" value="1"/>
</dbReference>
<dbReference type="OrthoDB" id="6395291at2"/>